<dbReference type="InterPro" id="IPR003439">
    <property type="entry name" value="ABC_transporter-like_ATP-bd"/>
</dbReference>
<dbReference type="SUPFAM" id="SSF52540">
    <property type="entry name" value="P-loop containing nucleoside triphosphate hydrolases"/>
    <property type="match status" value="1"/>
</dbReference>
<protein>
    <submittedName>
        <fullName evidence="5">Urea ABC transporter, ATP-binding protein UrtD</fullName>
    </submittedName>
</protein>
<sequence>MNENPMVPDLALPEAPAERSLSGVANMGHVVVPGEIDVSHGTILYLEDVTVSFDGFRALNALSLAIDAGELRCIIGPNGAGKTTMMDVITGKTAPDSGKVFLGQSIDLTRMNEPSIARSGIGRKFQKPTVFEQHPVWENLELAMKTDKGWWASLRARLDRAAQARIEETLALIGLESEARRLAGELSHGQKQRLEIGMLLMQQPALLLLDEPAAGMTDDEIMQLADLLNHLRGTCSMMVVEHDMEFVAALSGAAGKVTVMAEGRVLAHGTLDEVKRDETVIESYLGR</sequence>
<dbReference type="RefSeq" id="WP_094778221.1">
    <property type="nucleotide sequence ID" value="NZ_CYGX02000008.1"/>
</dbReference>
<keyword evidence="6" id="KW-1185">Reference proteome</keyword>
<dbReference type="PROSITE" id="PS00211">
    <property type="entry name" value="ABC_TRANSPORTER_1"/>
    <property type="match status" value="1"/>
</dbReference>
<evidence type="ECO:0000313" key="5">
    <source>
        <dbReference type="EMBL" id="SIT36366.1"/>
    </source>
</evidence>
<dbReference type="STRING" id="1247936.BN2475_80118"/>
<gene>
    <name evidence="5" type="ORF">BN2475_80118</name>
</gene>
<evidence type="ECO:0000313" key="6">
    <source>
        <dbReference type="Proteomes" id="UP000187012"/>
    </source>
</evidence>
<dbReference type="GO" id="GO:0005886">
    <property type="term" value="C:plasma membrane"/>
    <property type="evidence" value="ECO:0007669"/>
    <property type="project" value="TreeGrafter"/>
</dbReference>
<evidence type="ECO:0000259" key="4">
    <source>
        <dbReference type="PROSITE" id="PS50893"/>
    </source>
</evidence>
<name>A0A1N7RMN7_9BURK</name>
<proteinExistence type="predicted"/>
<dbReference type="GO" id="GO:0005524">
    <property type="term" value="F:ATP binding"/>
    <property type="evidence" value="ECO:0007669"/>
    <property type="project" value="UniProtKB-KW"/>
</dbReference>
<dbReference type="InterPro" id="IPR027417">
    <property type="entry name" value="P-loop_NTPase"/>
</dbReference>
<dbReference type="Pfam" id="PF12399">
    <property type="entry name" value="BCA_ABC_TP_C"/>
    <property type="match status" value="1"/>
</dbReference>
<evidence type="ECO:0000256" key="3">
    <source>
        <dbReference type="ARBA" id="ARBA00022840"/>
    </source>
</evidence>
<dbReference type="OrthoDB" id="9781337at2"/>
<organism evidence="5 6">
    <name type="scientific">Paraburkholderia ribeironis</name>
    <dbReference type="NCBI Taxonomy" id="1247936"/>
    <lineage>
        <taxon>Bacteria</taxon>
        <taxon>Pseudomonadati</taxon>
        <taxon>Pseudomonadota</taxon>
        <taxon>Betaproteobacteria</taxon>
        <taxon>Burkholderiales</taxon>
        <taxon>Burkholderiaceae</taxon>
        <taxon>Paraburkholderia</taxon>
    </lineage>
</organism>
<dbReference type="Gene3D" id="3.40.50.300">
    <property type="entry name" value="P-loop containing nucleotide triphosphate hydrolases"/>
    <property type="match status" value="1"/>
</dbReference>
<dbReference type="CDD" id="cd03219">
    <property type="entry name" value="ABC_Mj1267_LivG_branched"/>
    <property type="match status" value="1"/>
</dbReference>
<dbReference type="InterPro" id="IPR032823">
    <property type="entry name" value="BCA_ABC_TP_C"/>
</dbReference>
<dbReference type="Proteomes" id="UP000187012">
    <property type="component" value="Unassembled WGS sequence"/>
</dbReference>
<dbReference type="InterPro" id="IPR051120">
    <property type="entry name" value="ABC_AA/LPS_Transport"/>
</dbReference>
<feature type="domain" description="ABC transporter" evidence="4">
    <location>
        <begin position="44"/>
        <end position="287"/>
    </location>
</feature>
<accession>A0A1N7RMN7</accession>
<dbReference type="InterPro" id="IPR017781">
    <property type="entry name" value="ABC_transptr_urea_ATP-bd_UrtD"/>
</dbReference>
<dbReference type="EMBL" id="CYGX02000008">
    <property type="protein sequence ID" value="SIT36366.1"/>
    <property type="molecule type" value="Genomic_DNA"/>
</dbReference>
<dbReference type="AlphaFoldDB" id="A0A1N7RMN7"/>
<evidence type="ECO:0000256" key="2">
    <source>
        <dbReference type="ARBA" id="ARBA00022741"/>
    </source>
</evidence>
<dbReference type="GO" id="GO:0016887">
    <property type="term" value="F:ATP hydrolysis activity"/>
    <property type="evidence" value="ECO:0007669"/>
    <property type="project" value="InterPro"/>
</dbReference>
<keyword evidence="3 5" id="KW-0067">ATP-binding</keyword>
<dbReference type="InterPro" id="IPR017871">
    <property type="entry name" value="ABC_transporter-like_CS"/>
</dbReference>
<reference evidence="5 6" key="1">
    <citation type="submission" date="2016-12" db="EMBL/GenBank/DDBJ databases">
        <authorList>
            <person name="Song W.-J."/>
            <person name="Kurnit D.M."/>
        </authorList>
    </citation>
    <scope>NUCLEOTIDE SEQUENCE [LARGE SCALE GENOMIC DNA]</scope>
    <source>
        <strain evidence="5 6">STM7296</strain>
    </source>
</reference>
<keyword evidence="1" id="KW-0813">Transport</keyword>
<dbReference type="Pfam" id="PF00005">
    <property type="entry name" value="ABC_tran"/>
    <property type="match status" value="1"/>
</dbReference>
<evidence type="ECO:0000256" key="1">
    <source>
        <dbReference type="ARBA" id="ARBA00022448"/>
    </source>
</evidence>
<dbReference type="PROSITE" id="PS50893">
    <property type="entry name" value="ABC_TRANSPORTER_2"/>
    <property type="match status" value="1"/>
</dbReference>
<dbReference type="NCBIfam" id="TIGR03411">
    <property type="entry name" value="urea_trans_UrtD"/>
    <property type="match status" value="1"/>
</dbReference>
<keyword evidence="2" id="KW-0547">Nucleotide-binding</keyword>
<dbReference type="PANTHER" id="PTHR45772">
    <property type="entry name" value="CONSERVED COMPONENT OF ABC TRANSPORTER FOR NATURAL AMINO ACIDS-RELATED"/>
    <property type="match status" value="1"/>
</dbReference>
<dbReference type="PANTHER" id="PTHR45772:SF8">
    <property type="entry name" value="HIGH-AFFINITY BRANCHED-CHAIN AMINO ACID TRANSPORT ATP-BINDING PROTEIN"/>
    <property type="match status" value="1"/>
</dbReference>